<proteinExistence type="predicted"/>
<dbReference type="PANTHER" id="PTHR47168">
    <property type="entry name" value="RING ZINC FINGER DOMAIN SUPERFAMILY PROTEIN-RELATED"/>
    <property type="match status" value="1"/>
</dbReference>
<gene>
    <name evidence="11" type="ORF">DM02DRAFT_407436</name>
</gene>
<name>A0A2V1EBK2_9PLEO</name>
<evidence type="ECO:0000256" key="8">
    <source>
        <dbReference type="PROSITE-ProRule" id="PRU00175"/>
    </source>
</evidence>
<dbReference type="InterPro" id="IPR051653">
    <property type="entry name" value="E3_ligase_sorting_rcpt"/>
</dbReference>
<dbReference type="SMART" id="SM00744">
    <property type="entry name" value="RINGv"/>
    <property type="match status" value="1"/>
</dbReference>
<evidence type="ECO:0000256" key="7">
    <source>
        <dbReference type="ARBA" id="ARBA00023136"/>
    </source>
</evidence>
<keyword evidence="5" id="KW-0862">Zinc</keyword>
<dbReference type="OrthoDB" id="8062037at2759"/>
<keyword evidence="2 9" id="KW-0812">Transmembrane</keyword>
<dbReference type="AlphaFoldDB" id="A0A2V1EBK2"/>
<dbReference type="InterPro" id="IPR013083">
    <property type="entry name" value="Znf_RING/FYVE/PHD"/>
</dbReference>
<evidence type="ECO:0000256" key="5">
    <source>
        <dbReference type="ARBA" id="ARBA00022833"/>
    </source>
</evidence>
<keyword evidence="7 9" id="KW-0472">Membrane</keyword>
<dbReference type="InterPro" id="IPR011016">
    <property type="entry name" value="Znf_RING-CH"/>
</dbReference>
<dbReference type="STRING" id="97972.A0A2V1EBK2"/>
<evidence type="ECO:0000259" key="10">
    <source>
        <dbReference type="PROSITE" id="PS50089"/>
    </source>
</evidence>
<dbReference type="InterPro" id="IPR001841">
    <property type="entry name" value="Znf_RING"/>
</dbReference>
<dbReference type="GO" id="GO:0008270">
    <property type="term" value="F:zinc ion binding"/>
    <property type="evidence" value="ECO:0007669"/>
    <property type="project" value="UniProtKB-KW"/>
</dbReference>
<comment type="subcellular location">
    <subcellularLocation>
        <location evidence="1">Membrane</location>
        <topology evidence="1">Single-pass membrane protein</topology>
    </subcellularLocation>
</comment>
<dbReference type="SUPFAM" id="SSF57850">
    <property type="entry name" value="RING/U-box"/>
    <property type="match status" value="1"/>
</dbReference>
<evidence type="ECO:0000256" key="6">
    <source>
        <dbReference type="ARBA" id="ARBA00022989"/>
    </source>
</evidence>
<evidence type="ECO:0000256" key="2">
    <source>
        <dbReference type="ARBA" id="ARBA00022692"/>
    </source>
</evidence>
<feature type="transmembrane region" description="Helical" evidence="9">
    <location>
        <begin position="20"/>
        <end position="41"/>
    </location>
</feature>
<dbReference type="PROSITE" id="PS50089">
    <property type="entry name" value="ZF_RING_2"/>
    <property type="match status" value="1"/>
</dbReference>
<organism evidence="11 12">
    <name type="scientific">Periconia macrospinosa</name>
    <dbReference type="NCBI Taxonomy" id="97972"/>
    <lineage>
        <taxon>Eukaryota</taxon>
        <taxon>Fungi</taxon>
        <taxon>Dikarya</taxon>
        <taxon>Ascomycota</taxon>
        <taxon>Pezizomycotina</taxon>
        <taxon>Dothideomycetes</taxon>
        <taxon>Pleosporomycetidae</taxon>
        <taxon>Pleosporales</taxon>
        <taxon>Massarineae</taxon>
        <taxon>Periconiaceae</taxon>
        <taxon>Periconia</taxon>
    </lineage>
</organism>
<keyword evidence="6 9" id="KW-1133">Transmembrane helix</keyword>
<evidence type="ECO:0000256" key="9">
    <source>
        <dbReference type="SAM" id="Phobius"/>
    </source>
</evidence>
<evidence type="ECO:0000256" key="1">
    <source>
        <dbReference type="ARBA" id="ARBA00004167"/>
    </source>
</evidence>
<protein>
    <recommendedName>
        <fullName evidence="10">RING-type domain-containing protein</fullName>
    </recommendedName>
</protein>
<dbReference type="GO" id="GO:0016020">
    <property type="term" value="C:membrane"/>
    <property type="evidence" value="ECO:0007669"/>
    <property type="project" value="UniProtKB-SubCell"/>
</dbReference>
<accession>A0A2V1EBK2</accession>
<reference evidence="11 12" key="1">
    <citation type="journal article" date="2018" name="Sci. Rep.">
        <title>Comparative genomics provides insights into the lifestyle and reveals functional heterogeneity of dark septate endophytic fungi.</title>
        <authorList>
            <person name="Knapp D.G."/>
            <person name="Nemeth J.B."/>
            <person name="Barry K."/>
            <person name="Hainaut M."/>
            <person name="Henrissat B."/>
            <person name="Johnson J."/>
            <person name="Kuo A."/>
            <person name="Lim J.H.P."/>
            <person name="Lipzen A."/>
            <person name="Nolan M."/>
            <person name="Ohm R.A."/>
            <person name="Tamas L."/>
            <person name="Grigoriev I.V."/>
            <person name="Spatafora J.W."/>
            <person name="Nagy L.G."/>
            <person name="Kovacs G.M."/>
        </authorList>
    </citation>
    <scope>NUCLEOTIDE SEQUENCE [LARGE SCALE GENOMIC DNA]</scope>
    <source>
        <strain evidence="11 12">DSE2036</strain>
    </source>
</reference>
<dbReference type="EMBL" id="KZ805307">
    <property type="protein sequence ID" value="PVI06750.1"/>
    <property type="molecule type" value="Genomic_DNA"/>
</dbReference>
<sequence length="162" mass="18449">MGTEQGSSGQVMGDGSRNAVVIILPSIFSILIITALATAFLSAKRRRANTSNVTEQDRRLQKLEDHIKAEPFLDWSSKEKQLESKCSFSMDICVICLEDFAETSQIRVLGCHHVFHQECVDNWFARWNEYCPLCHQPIIPGNVNRRNKRSTWDSHPPVAFMI</sequence>
<dbReference type="SMART" id="SM00184">
    <property type="entry name" value="RING"/>
    <property type="match status" value="1"/>
</dbReference>
<evidence type="ECO:0000256" key="4">
    <source>
        <dbReference type="ARBA" id="ARBA00022771"/>
    </source>
</evidence>
<evidence type="ECO:0000256" key="3">
    <source>
        <dbReference type="ARBA" id="ARBA00022723"/>
    </source>
</evidence>
<evidence type="ECO:0000313" key="12">
    <source>
        <dbReference type="Proteomes" id="UP000244855"/>
    </source>
</evidence>
<feature type="domain" description="RING-type" evidence="10">
    <location>
        <begin position="93"/>
        <end position="135"/>
    </location>
</feature>
<dbReference type="Proteomes" id="UP000244855">
    <property type="component" value="Unassembled WGS sequence"/>
</dbReference>
<keyword evidence="3" id="KW-0479">Metal-binding</keyword>
<keyword evidence="4 8" id="KW-0863">Zinc-finger</keyword>
<dbReference type="PANTHER" id="PTHR47168:SF1">
    <property type="entry name" value="OS02G0798600 PROTEIN"/>
    <property type="match status" value="1"/>
</dbReference>
<dbReference type="Gene3D" id="3.30.40.10">
    <property type="entry name" value="Zinc/RING finger domain, C3HC4 (zinc finger)"/>
    <property type="match status" value="1"/>
</dbReference>
<evidence type="ECO:0000313" key="11">
    <source>
        <dbReference type="EMBL" id="PVI06750.1"/>
    </source>
</evidence>
<keyword evidence="12" id="KW-1185">Reference proteome</keyword>
<dbReference type="Pfam" id="PF13639">
    <property type="entry name" value="zf-RING_2"/>
    <property type="match status" value="1"/>
</dbReference>
<dbReference type="FunFam" id="3.30.40.10:FF:000388">
    <property type="entry name" value="Putative RING zinc finger domain superfamily protein"/>
    <property type="match status" value="1"/>
</dbReference>